<evidence type="ECO:0000313" key="4">
    <source>
        <dbReference type="EMBL" id="CBF78948.1"/>
    </source>
</evidence>
<feature type="domain" description="3-octaprenyl-4-hydroxybenzoate carboxy-lyase-like Rift-related" evidence="2">
    <location>
        <begin position="118"/>
        <end position="162"/>
    </location>
</feature>
<dbReference type="Pfam" id="PF01977">
    <property type="entry name" value="UbiD"/>
    <property type="match status" value="2"/>
</dbReference>
<reference evidence="5" key="1">
    <citation type="journal article" date="2005" name="Nature">
        <title>Sequencing of Aspergillus nidulans and comparative analysis with A. fumigatus and A. oryzae.</title>
        <authorList>
            <person name="Galagan J.E."/>
            <person name="Calvo S.E."/>
            <person name="Cuomo C."/>
            <person name="Ma L.J."/>
            <person name="Wortman J.R."/>
            <person name="Batzoglou S."/>
            <person name="Lee S.I."/>
            <person name="Basturkmen M."/>
            <person name="Spevak C.C."/>
            <person name="Clutterbuck J."/>
            <person name="Kapitonov V."/>
            <person name="Jurka J."/>
            <person name="Scazzocchio C."/>
            <person name="Farman M."/>
            <person name="Butler J."/>
            <person name="Purcell S."/>
            <person name="Harris S."/>
            <person name="Braus G.H."/>
            <person name="Draht O."/>
            <person name="Busch S."/>
            <person name="D'Enfert C."/>
            <person name="Bouchier C."/>
            <person name="Goldman G.H."/>
            <person name="Bell-Pedersen D."/>
            <person name="Griffiths-Jones S."/>
            <person name="Doonan J.H."/>
            <person name="Yu J."/>
            <person name="Vienken K."/>
            <person name="Pain A."/>
            <person name="Freitag M."/>
            <person name="Selker E.U."/>
            <person name="Archer D.B."/>
            <person name="Penalva M.A."/>
            <person name="Oakley B.R."/>
            <person name="Momany M."/>
            <person name="Tanaka T."/>
            <person name="Kumagai T."/>
            <person name="Asai K."/>
            <person name="Machida M."/>
            <person name="Nierman W.C."/>
            <person name="Denning D.W."/>
            <person name="Caddick M."/>
            <person name="Hynes M."/>
            <person name="Paoletti M."/>
            <person name="Fischer R."/>
            <person name="Miller B."/>
            <person name="Dyer P."/>
            <person name="Sachs M.S."/>
            <person name="Osmani S.A."/>
            <person name="Birren B.W."/>
        </authorList>
    </citation>
    <scope>NUCLEOTIDE SEQUENCE [LARGE SCALE GENOMIC DNA]</scope>
    <source>
        <strain evidence="5">FGSC A4 / ATCC 38163 / CBS 112.46 / NRRL 194 / M139</strain>
    </source>
</reference>
<dbReference type="Gene3D" id="1.20.5.4570">
    <property type="match status" value="1"/>
</dbReference>
<evidence type="ECO:0008006" key="6">
    <source>
        <dbReference type="Google" id="ProtNLM"/>
    </source>
</evidence>
<keyword evidence="5" id="KW-1185">Reference proteome</keyword>
<gene>
    <name evidence="4" type="ORF">ANIA_07164</name>
</gene>
<dbReference type="InParanoid" id="Q5AX16"/>
<dbReference type="InterPro" id="IPR002830">
    <property type="entry name" value="UbiD"/>
</dbReference>
<accession>C8VD60</accession>
<name>Q5AX16_EMENI</name>
<dbReference type="FunCoup" id="Q5AX16">
    <property type="interactions" value="9"/>
</dbReference>
<dbReference type="SUPFAM" id="SSF143968">
    <property type="entry name" value="UbiD C-terminal domain-like"/>
    <property type="match status" value="1"/>
</dbReference>
<dbReference type="GeneID" id="2870080"/>
<dbReference type="GO" id="GO:0046281">
    <property type="term" value="P:cinnamic acid catabolic process"/>
    <property type="evidence" value="ECO:0000318"/>
    <property type="project" value="GO_Central"/>
</dbReference>
<dbReference type="GO" id="GO:0033494">
    <property type="term" value="P:ferulate metabolic process"/>
    <property type="evidence" value="ECO:0000318"/>
    <property type="project" value="GO_Central"/>
</dbReference>
<feature type="domain" description="3-octaprenyl-4-hydroxybenzoate carboxy-lyase-like Rift-related" evidence="2">
    <location>
        <begin position="176"/>
        <end position="281"/>
    </location>
</feature>
<dbReference type="KEGG" id="ani:ANIA_07164"/>
<dbReference type="Pfam" id="PF20695">
    <property type="entry name" value="UbiD_N"/>
    <property type="match status" value="1"/>
</dbReference>
<organism evidence="4 5">
    <name type="scientific">Emericella nidulans (strain FGSC A4 / ATCC 38163 / CBS 112.46 / NRRL 194 / M139)</name>
    <name type="common">Aspergillus nidulans</name>
    <dbReference type="NCBI Taxonomy" id="227321"/>
    <lineage>
        <taxon>Eukaryota</taxon>
        <taxon>Fungi</taxon>
        <taxon>Dikarya</taxon>
        <taxon>Ascomycota</taxon>
        <taxon>Pezizomycotina</taxon>
        <taxon>Eurotiomycetes</taxon>
        <taxon>Eurotiomycetidae</taxon>
        <taxon>Eurotiales</taxon>
        <taxon>Aspergillaceae</taxon>
        <taxon>Aspergillus</taxon>
        <taxon>Aspergillus subgen. Nidulantes</taxon>
    </lineage>
</organism>
<evidence type="ECO:0000259" key="2">
    <source>
        <dbReference type="Pfam" id="PF01977"/>
    </source>
</evidence>
<evidence type="ECO:0000313" key="5">
    <source>
        <dbReference type="Proteomes" id="UP000000560"/>
    </source>
</evidence>
<evidence type="ECO:0000256" key="1">
    <source>
        <dbReference type="SAM" id="MobiDB-lite"/>
    </source>
</evidence>
<accession>Q5AX16</accession>
<feature type="region of interest" description="Disordered" evidence="1">
    <location>
        <begin position="438"/>
        <end position="457"/>
    </location>
</feature>
<dbReference type="SUPFAM" id="SSF50475">
    <property type="entry name" value="FMN-binding split barrel"/>
    <property type="match status" value="1"/>
</dbReference>
<dbReference type="HOGENOM" id="CLU_509997_0_0_1"/>
<dbReference type="eggNOG" id="ENOG502QR5I">
    <property type="taxonomic scope" value="Eukaryota"/>
</dbReference>
<feature type="domain" description="3-octaprenyl-4-hydroxybenzoate carboxy-lyase-like N-terminal" evidence="3">
    <location>
        <begin position="14"/>
        <end position="103"/>
    </location>
</feature>
<dbReference type="EMBL" id="BN001304">
    <property type="protein sequence ID" value="CBF78948.1"/>
    <property type="molecule type" value="Genomic_DNA"/>
</dbReference>
<feature type="region of interest" description="Disordered" evidence="1">
    <location>
        <begin position="471"/>
        <end position="534"/>
    </location>
</feature>
<feature type="compositionally biased region" description="Basic and acidic residues" evidence="1">
    <location>
        <begin position="524"/>
        <end position="534"/>
    </location>
</feature>
<dbReference type="PANTHER" id="PTHR30108:SF17">
    <property type="entry name" value="FERULIC ACID DECARBOXYLASE 1"/>
    <property type="match status" value="1"/>
</dbReference>
<feature type="compositionally biased region" description="Basic and acidic residues" evidence="1">
    <location>
        <begin position="475"/>
        <end position="490"/>
    </location>
</feature>
<protein>
    <recommendedName>
        <fullName evidence="6">Phenacrylate decarboxylase</fullName>
    </recommendedName>
</protein>
<dbReference type="RefSeq" id="XP_664768.1">
    <property type="nucleotide sequence ID" value="XM_659676.1"/>
</dbReference>
<dbReference type="InterPro" id="IPR049383">
    <property type="entry name" value="UbiD-like_N"/>
</dbReference>
<evidence type="ECO:0000259" key="3">
    <source>
        <dbReference type="Pfam" id="PF20695"/>
    </source>
</evidence>
<dbReference type="OMA" id="DWKDVIW"/>
<reference evidence="5" key="2">
    <citation type="journal article" date="2009" name="Fungal Genet. Biol.">
        <title>The 2008 update of the Aspergillus nidulans genome annotation: a community effort.</title>
        <authorList>
            <person name="Wortman J.R."/>
            <person name="Gilsenan J.M."/>
            <person name="Joardar V."/>
            <person name="Deegan J."/>
            <person name="Clutterbuck J."/>
            <person name="Andersen M.R."/>
            <person name="Archer D."/>
            <person name="Bencina M."/>
            <person name="Braus G."/>
            <person name="Coutinho P."/>
            <person name="von Dohren H."/>
            <person name="Doonan J."/>
            <person name="Driessen A.J."/>
            <person name="Durek P."/>
            <person name="Espeso E."/>
            <person name="Fekete E."/>
            <person name="Flipphi M."/>
            <person name="Estrada C.G."/>
            <person name="Geysens S."/>
            <person name="Goldman G."/>
            <person name="de Groot P.W."/>
            <person name="Hansen K."/>
            <person name="Harris S.D."/>
            <person name="Heinekamp T."/>
            <person name="Helmstaedt K."/>
            <person name="Henrissat B."/>
            <person name="Hofmann G."/>
            <person name="Homan T."/>
            <person name="Horio T."/>
            <person name="Horiuchi H."/>
            <person name="James S."/>
            <person name="Jones M."/>
            <person name="Karaffa L."/>
            <person name="Karanyi Z."/>
            <person name="Kato M."/>
            <person name="Keller N."/>
            <person name="Kelly D.E."/>
            <person name="Kiel J.A."/>
            <person name="Kim J.M."/>
            <person name="van der Klei I.J."/>
            <person name="Klis F.M."/>
            <person name="Kovalchuk A."/>
            <person name="Krasevec N."/>
            <person name="Kubicek C.P."/>
            <person name="Liu B."/>
            <person name="Maccabe A."/>
            <person name="Meyer V."/>
            <person name="Mirabito P."/>
            <person name="Miskei M."/>
            <person name="Mos M."/>
            <person name="Mullins J."/>
            <person name="Nelson D.R."/>
            <person name="Nielsen J."/>
            <person name="Oakley B.R."/>
            <person name="Osmani S.A."/>
            <person name="Pakula T."/>
            <person name="Paszewski A."/>
            <person name="Paulsen I."/>
            <person name="Pilsyk S."/>
            <person name="Pocsi I."/>
            <person name="Punt P.J."/>
            <person name="Ram A.F."/>
            <person name="Ren Q."/>
            <person name="Robellet X."/>
            <person name="Robson G."/>
            <person name="Seiboth B."/>
            <person name="van Solingen P."/>
            <person name="Specht T."/>
            <person name="Sun J."/>
            <person name="Taheri-Talesh N."/>
            <person name="Takeshita N."/>
            <person name="Ussery D."/>
            <person name="vanKuyk P.A."/>
            <person name="Visser H."/>
            <person name="van de Vondervoort P.J."/>
            <person name="de Vries R.P."/>
            <person name="Walton J."/>
            <person name="Xiang X."/>
            <person name="Xiong Y."/>
            <person name="Zeng A.P."/>
            <person name="Brandt B.W."/>
            <person name="Cornell M.J."/>
            <person name="van den Hondel C.A."/>
            <person name="Visser J."/>
            <person name="Oliver S.G."/>
            <person name="Turner G."/>
        </authorList>
    </citation>
    <scope>GENOME REANNOTATION</scope>
    <source>
        <strain evidence="5">FGSC A4 / ATCC 38163 / CBS 112.46 / NRRL 194 / M139</strain>
    </source>
</reference>
<dbReference type="GO" id="GO:0005737">
    <property type="term" value="C:cytoplasm"/>
    <property type="evidence" value="ECO:0000318"/>
    <property type="project" value="GO_Central"/>
</dbReference>
<sequence>MSSNEPHLCFRSFVEALKADNDLVGINDPIDPNLEAAAITRLVCENDEKAPLFNNLIGAKDGFFRILGAPASQRKSQSERYGRLARHLALPPTASMREILDKMLEADKLPPIPPRVVPTGPCKENVLEGDQIDLTKLPVPMVHKSDGGAYIQTFAYLADPPDVEEGKPRCPLGSSVRRPPAAIMASSMPILDGVTEAEYVGAMVGQPIELTKCDTNDIYVPANSEIVLEGTLSTTDTGPEGPFGEMHGYIFPEDMHICPKYKVNKITYRNNAILPMSSCGKLTDETHTMIGSLAAAEIRKICQKANLPVLDAFAPFISQVTWVALRIDTSKLPTRCKPGVDEVFYDDVRAFPLILYNGHGGKKSEGRSAVRGGKVVSNALMDIEYTQGRRNWEAADFNGSYPEDVKSNVLGKWEKLGFGRLEKVTNEDRRNIVQSLDAHVDRSKSRQHRNRHAFTSSFRRSGSTRLWIVEEEEHDDSKEDNQRRNEHECEQEQTQPKGEALAGEKPAGHMFGESGFEFGPIEGIKMDACEDPHS</sequence>
<dbReference type="OrthoDB" id="4878259at2759"/>
<dbReference type="GO" id="GO:0016831">
    <property type="term" value="F:carboxy-lyase activity"/>
    <property type="evidence" value="ECO:0000318"/>
    <property type="project" value="GO_Central"/>
</dbReference>
<dbReference type="Proteomes" id="UP000000560">
    <property type="component" value="Chromosome IV"/>
</dbReference>
<dbReference type="STRING" id="227321.Q5AX16"/>
<dbReference type="PANTHER" id="PTHR30108">
    <property type="entry name" value="3-OCTAPRENYL-4-HYDROXYBENZOATE CARBOXY-LYASE-RELATED"/>
    <property type="match status" value="1"/>
</dbReference>
<dbReference type="InterPro" id="IPR048304">
    <property type="entry name" value="UbiD_Rift_dom"/>
</dbReference>
<proteinExistence type="predicted"/>
<dbReference type="AlphaFoldDB" id="Q5AX16"/>